<evidence type="ECO:0000313" key="3">
    <source>
        <dbReference type="Proteomes" id="UP001432146"/>
    </source>
</evidence>
<dbReference type="Proteomes" id="UP001432146">
    <property type="component" value="Unassembled WGS sequence"/>
</dbReference>
<feature type="region of interest" description="Disordered" evidence="1">
    <location>
        <begin position="280"/>
        <end position="308"/>
    </location>
</feature>
<evidence type="ECO:0000313" key="2">
    <source>
        <dbReference type="EMBL" id="KAK9310339.1"/>
    </source>
</evidence>
<feature type="compositionally biased region" description="Basic and acidic residues" evidence="1">
    <location>
        <begin position="352"/>
        <end position="363"/>
    </location>
</feature>
<proteinExistence type="predicted"/>
<feature type="compositionally biased region" description="Basic and acidic residues" evidence="1">
    <location>
        <begin position="163"/>
        <end position="173"/>
    </location>
</feature>
<dbReference type="EMBL" id="JAWNGG020000004">
    <property type="protein sequence ID" value="KAK9310339.1"/>
    <property type="molecule type" value="Genomic_DNA"/>
</dbReference>
<feature type="compositionally biased region" description="Basic and acidic residues" evidence="1">
    <location>
        <begin position="217"/>
        <end position="226"/>
    </location>
</feature>
<reference evidence="2 3" key="1">
    <citation type="submission" date="2024-05" db="EMBL/GenBank/DDBJ databases">
        <title>The nuclear and mitochondrial genome assemblies of Tetragonisca angustula (Apidae: Meliponini), a tiny yet remarkable pollinator in the Neotropics.</title>
        <authorList>
            <person name="Ferrari R."/>
            <person name="Ricardo P.C."/>
            <person name="Dias F.C."/>
            <person name="Araujo N.S."/>
            <person name="Soares D.O."/>
            <person name="Zhou Q.-S."/>
            <person name="Zhu C.-D."/>
            <person name="Coutinho L."/>
            <person name="Airas M.C."/>
            <person name="Batista T.M."/>
        </authorList>
    </citation>
    <scope>NUCLEOTIDE SEQUENCE [LARGE SCALE GENOMIC DNA]</scope>
    <source>
        <strain evidence="2">ASF017062</strain>
        <tissue evidence="2">Abdomen</tissue>
    </source>
</reference>
<feature type="compositionally biased region" description="Basic and acidic residues" evidence="1">
    <location>
        <begin position="187"/>
        <end position="197"/>
    </location>
</feature>
<organism evidence="2 3">
    <name type="scientific">Tetragonisca angustula</name>
    <dbReference type="NCBI Taxonomy" id="166442"/>
    <lineage>
        <taxon>Eukaryota</taxon>
        <taxon>Metazoa</taxon>
        <taxon>Ecdysozoa</taxon>
        <taxon>Arthropoda</taxon>
        <taxon>Hexapoda</taxon>
        <taxon>Insecta</taxon>
        <taxon>Pterygota</taxon>
        <taxon>Neoptera</taxon>
        <taxon>Endopterygota</taxon>
        <taxon>Hymenoptera</taxon>
        <taxon>Apocrita</taxon>
        <taxon>Aculeata</taxon>
        <taxon>Apoidea</taxon>
        <taxon>Anthophila</taxon>
        <taxon>Apidae</taxon>
        <taxon>Tetragonisca</taxon>
    </lineage>
</organism>
<feature type="region of interest" description="Disordered" evidence="1">
    <location>
        <begin position="163"/>
        <end position="239"/>
    </location>
</feature>
<comment type="caution">
    <text evidence="2">The sequence shown here is derived from an EMBL/GenBank/DDBJ whole genome shotgun (WGS) entry which is preliminary data.</text>
</comment>
<keyword evidence="3" id="KW-1185">Reference proteome</keyword>
<name>A0AAW1AK55_9HYME</name>
<dbReference type="AlphaFoldDB" id="A0AAW1AK55"/>
<sequence length="508" mass="57904">MNEHPNETSNDIATKVNVDASNELQNVVPFSNEETIPRCDTMSREAGAACPTKFMDWSEERFTDDAVMKRVPAAVRHAEYDAFARENEETRRNDNDTRASREFEAHLEIESGGGRSWETGNFEMKAKEPSPEMSLVSVSQGSAVKNSEERLVEKMVDLASREKRIPMVDREENGNPSSVDDTLDESSFSKETRRDESFGTVSKIREISTGGELATQSRRDETKKDVGLSPENDSTLESTIFLTRSRATSYDKEEEELNTIIRRMIIMELNRHRKREQTMLKRAHSDTESVLARKRHNDGSRTGPFDDEGQTFFRDLLELEESLRKRVGSEADGRSAAIEIDETTTKQAENPLDSRDDLERESIDPTTTTNTCRNVDSDIRLERKVNASCLRDAEAERSIAPRKVLTTDRQSQANKSTQTKHVYVIRAVRSCPLRKRRLPTHLQLHRLASGRDAVCSKTVYASADLSTFVFRKASDNLIYEKGKASRSPSYIPNPERHRWRYITPRKTK</sequence>
<gene>
    <name evidence="2" type="ORF">QLX08_000337</name>
</gene>
<feature type="region of interest" description="Disordered" evidence="1">
    <location>
        <begin position="327"/>
        <end position="371"/>
    </location>
</feature>
<protein>
    <submittedName>
        <fullName evidence="2">Uncharacterized protein</fullName>
    </submittedName>
</protein>
<accession>A0AAW1AK55</accession>
<evidence type="ECO:0000256" key="1">
    <source>
        <dbReference type="SAM" id="MobiDB-lite"/>
    </source>
</evidence>